<evidence type="ECO:0000313" key="1">
    <source>
        <dbReference type="EMBL" id="MPC40170.1"/>
    </source>
</evidence>
<keyword evidence="2" id="KW-1185">Reference proteome</keyword>
<reference evidence="1 2" key="1">
    <citation type="submission" date="2019-05" db="EMBL/GenBank/DDBJ databases">
        <title>Another draft genome of Portunus trituberculatus and its Hox gene families provides insights of decapod evolution.</title>
        <authorList>
            <person name="Jeong J.-H."/>
            <person name="Song I."/>
            <person name="Kim S."/>
            <person name="Choi T."/>
            <person name="Kim D."/>
            <person name="Ryu S."/>
            <person name="Kim W."/>
        </authorList>
    </citation>
    <scope>NUCLEOTIDE SEQUENCE [LARGE SCALE GENOMIC DNA]</scope>
    <source>
        <tissue evidence="1">Muscle</tissue>
    </source>
</reference>
<gene>
    <name evidence="1" type="ORF">E2C01_033725</name>
</gene>
<dbReference type="EMBL" id="VSRR010004603">
    <property type="protein sequence ID" value="MPC40170.1"/>
    <property type="molecule type" value="Genomic_DNA"/>
</dbReference>
<dbReference type="AlphaFoldDB" id="A0A5B7EYN1"/>
<accession>A0A5B7EYN1</accession>
<proteinExistence type="predicted"/>
<protein>
    <submittedName>
        <fullName evidence="1">Uncharacterized protein</fullName>
    </submittedName>
</protein>
<organism evidence="1 2">
    <name type="scientific">Portunus trituberculatus</name>
    <name type="common">Swimming crab</name>
    <name type="synonym">Neptunus trituberculatus</name>
    <dbReference type="NCBI Taxonomy" id="210409"/>
    <lineage>
        <taxon>Eukaryota</taxon>
        <taxon>Metazoa</taxon>
        <taxon>Ecdysozoa</taxon>
        <taxon>Arthropoda</taxon>
        <taxon>Crustacea</taxon>
        <taxon>Multicrustacea</taxon>
        <taxon>Malacostraca</taxon>
        <taxon>Eumalacostraca</taxon>
        <taxon>Eucarida</taxon>
        <taxon>Decapoda</taxon>
        <taxon>Pleocyemata</taxon>
        <taxon>Brachyura</taxon>
        <taxon>Eubrachyura</taxon>
        <taxon>Portunoidea</taxon>
        <taxon>Portunidae</taxon>
        <taxon>Portuninae</taxon>
        <taxon>Portunus</taxon>
    </lineage>
</organism>
<dbReference type="Proteomes" id="UP000324222">
    <property type="component" value="Unassembled WGS sequence"/>
</dbReference>
<comment type="caution">
    <text evidence="1">The sequence shown here is derived from an EMBL/GenBank/DDBJ whole genome shotgun (WGS) entry which is preliminary data.</text>
</comment>
<sequence length="60" mass="6751">MSPPLPDMTRPLRYMTLHFSIFGLSLWHLSTSPLDFSFPLSNLSTPVHSSPQASFFHSST</sequence>
<evidence type="ECO:0000313" key="2">
    <source>
        <dbReference type="Proteomes" id="UP000324222"/>
    </source>
</evidence>
<name>A0A5B7EYN1_PORTR</name>